<keyword evidence="2" id="KW-0812">Transmembrane</keyword>
<dbReference type="OrthoDB" id="8482260at2"/>
<dbReference type="RefSeq" id="WP_111163996.1">
    <property type="nucleotide sequence ID" value="NZ_PCDP01000076.1"/>
</dbReference>
<keyword evidence="2" id="KW-1133">Transmembrane helix</keyword>
<feature type="transmembrane region" description="Helical" evidence="2">
    <location>
        <begin position="392"/>
        <end position="412"/>
    </location>
</feature>
<dbReference type="EMBL" id="PCDP01000076">
    <property type="protein sequence ID" value="PZM07957.1"/>
    <property type="molecule type" value="Genomic_DNA"/>
</dbReference>
<feature type="transmembrane region" description="Helical" evidence="2">
    <location>
        <begin position="424"/>
        <end position="443"/>
    </location>
</feature>
<comment type="caution">
    <text evidence="3">The sequence shown here is derived from an EMBL/GenBank/DDBJ whole genome shotgun (WGS) entry which is preliminary data.</text>
</comment>
<protein>
    <submittedName>
        <fullName evidence="3">Uncharacterized protein</fullName>
    </submittedName>
</protein>
<feature type="region of interest" description="Disordered" evidence="1">
    <location>
        <begin position="269"/>
        <end position="326"/>
    </location>
</feature>
<keyword evidence="4" id="KW-1185">Reference proteome</keyword>
<proteinExistence type="predicted"/>
<evidence type="ECO:0000256" key="2">
    <source>
        <dbReference type="SAM" id="Phobius"/>
    </source>
</evidence>
<name>A0A2W4C380_9HYPH</name>
<feature type="compositionally biased region" description="Polar residues" evidence="1">
    <location>
        <begin position="274"/>
        <end position="307"/>
    </location>
</feature>
<feature type="transmembrane region" description="Helical" evidence="2">
    <location>
        <begin position="21"/>
        <end position="48"/>
    </location>
</feature>
<evidence type="ECO:0000313" key="4">
    <source>
        <dbReference type="Proteomes" id="UP000248925"/>
    </source>
</evidence>
<accession>A0A2W4C380</accession>
<sequence length="571" mass="61643">MATMGQSSSMRLLFRKTAVSSGASLALVAACILSIALVVMSGALIGFMQYQARLLNSSADITSGDVVLQAELDSRMRKEQASLDEVRDAKENSKIDFVSKQQEVQFRIERICGSLNLTPAGLQVCNAFMQTIPFNEADQQSLASANKSDKLSDSETGPSSNFDEPSTVKSVHDALHLDGLQDNILGLHRKELRPIAKLNVDLYNIYFPKYFKASSALYSTCTRVLRLATNMNGYRSFSVDDCYLSTQLGDDLSSFSAASLSNSAVSGNLAAGNQTGSDGTSKPQGNPVTNSDMASANDITSAASGLPTNVPPGSEIGPQAPSRDDPVSAEIVVGRGGDTSELFDSSTSSSRSPGAAEFASRQRNFELVSQYLFYDALSFGVLKHILISPPDFLAFTLTGMCGVLGGLLKIILTASQTGKPPTWRGFWIIVLLGLICALIFYSLFRGGYLAISNEDPKTSATGLNPFVIALLALASGLLSDRAISAFKMRSNQYFGEFNNSFVDRWGFGLKAAMENFPLSKNDIAERCKVAPEKLQNWIDETEAVPSEAQDILEVILHRPKREIFTQDPPQV</sequence>
<feature type="region of interest" description="Disordered" evidence="1">
    <location>
        <begin position="143"/>
        <end position="167"/>
    </location>
</feature>
<feature type="compositionally biased region" description="Polar residues" evidence="1">
    <location>
        <begin position="154"/>
        <end position="167"/>
    </location>
</feature>
<evidence type="ECO:0000313" key="3">
    <source>
        <dbReference type="EMBL" id="PZM07957.1"/>
    </source>
</evidence>
<evidence type="ECO:0000256" key="1">
    <source>
        <dbReference type="SAM" id="MobiDB-lite"/>
    </source>
</evidence>
<reference evidence="3 4" key="1">
    <citation type="journal article" date="2018" name="Sci. Rep.">
        <title>Rhizobium tumorigenes sp. nov., a novel plant tumorigenic bacterium isolated from cane gall tumors on thornless blackberry.</title>
        <authorList>
            <person name="Kuzmanovi N."/>
            <person name="Smalla K."/>
            <person name="Gronow S."/>
            <person name="PuBawska J."/>
        </authorList>
    </citation>
    <scope>NUCLEOTIDE SEQUENCE [LARGE SCALE GENOMIC DNA]</scope>
    <source>
        <strain evidence="3 4">CCBAU 85046</strain>
    </source>
</reference>
<keyword evidence="2" id="KW-0472">Membrane</keyword>
<dbReference type="Proteomes" id="UP000248925">
    <property type="component" value="Unassembled WGS sequence"/>
</dbReference>
<feature type="transmembrane region" description="Helical" evidence="2">
    <location>
        <begin position="463"/>
        <end position="483"/>
    </location>
</feature>
<organism evidence="3 4">
    <name type="scientific">Rhizobium tubonense</name>
    <dbReference type="NCBI Taxonomy" id="484088"/>
    <lineage>
        <taxon>Bacteria</taxon>
        <taxon>Pseudomonadati</taxon>
        <taxon>Pseudomonadota</taxon>
        <taxon>Alphaproteobacteria</taxon>
        <taxon>Hyphomicrobiales</taxon>
        <taxon>Rhizobiaceae</taxon>
        <taxon>Rhizobium/Agrobacterium group</taxon>
        <taxon>Rhizobium</taxon>
    </lineage>
</organism>
<gene>
    <name evidence="3" type="ORF">CPY51_29800</name>
</gene>
<dbReference type="AlphaFoldDB" id="A0A2W4C380"/>